<dbReference type="AlphaFoldDB" id="A0A1X2H025"/>
<comment type="caution">
    <text evidence="1">The sequence shown here is derived from an EMBL/GenBank/DDBJ whole genome shotgun (WGS) entry which is preliminary data.</text>
</comment>
<reference evidence="1 2" key="1">
    <citation type="submission" date="2016-07" db="EMBL/GenBank/DDBJ databases">
        <title>Pervasive Adenine N6-methylation of Active Genes in Fungi.</title>
        <authorList>
            <consortium name="DOE Joint Genome Institute"/>
            <person name="Mondo S.J."/>
            <person name="Dannebaum R.O."/>
            <person name="Kuo R.C."/>
            <person name="Labutti K."/>
            <person name="Haridas S."/>
            <person name="Kuo A."/>
            <person name="Salamov A."/>
            <person name="Ahrendt S.R."/>
            <person name="Lipzen A."/>
            <person name="Sullivan W."/>
            <person name="Andreopoulos W.B."/>
            <person name="Clum A."/>
            <person name="Lindquist E."/>
            <person name="Daum C."/>
            <person name="Ramamoorthy G.K."/>
            <person name="Gryganskyi A."/>
            <person name="Culley D."/>
            <person name="Magnuson J.K."/>
            <person name="James T.Y."/>
            <person name="O'Malley M.A."/>
            <person name="Stajich J.E."/>
            <person name="Spatafora J.W."/>
            <person name="Visel A."/>
            <person name="Grigoriev I.V."/>
        </authorList>
    </citation>
    <scope>NUCLEOTIDE SEQUENCE [LARGE SCALE GENOMIC DNA]</scope>
    <source>
        <strain evidence="1 2">NRRL 2496</strain>
    </source>
</reference>
<organism evidence="1 2">
    <name type="scientific">Syncephalastrum racemosum</name>
    <name type="common">Filamentous fungus</name>
    <dbReference type="NCBI Taxonomy" id="13706"/>
    <lineage>
        <taxon>Eukaryota</taxon>
        <taxon>Fungi</taxon>
        <taxon>Fungi incertae sedis</taxon>
        <taxon>Mucoromycota</taxon>
        <taxon>Mucoromycotina</taxon>
        <taxon>Mucoromycetes</taxon>
        <taxon>Mucorales</taxon>
        <taxon>Syncephalastraceae</taxon>
        <taxon>Syncephalastrum</taxon>
    </lineage>
</organism>
<feature type="non-terminal residue" evidence="1">
    <location>
        <position position="92"/>
    </location>
</feature>
<evidence type="ECO:0000313" key="2">
    <source>
        <dbReference type="Proteomes" id="UP000242180"/>
    </source>
</evidence>
<name>A0A1X2H025_SYNRA</name>
<proteinExistence type="predicted"/>
<sequence>MVSLCYAHTGPSLLTGAQKSNKVVLVCALSSLSMLSDGINHDIFLPLFALDPFRKFPGPASFHCPRHRYRLEVNHVIQYKYSISICSHTHRS</sequence>
<accession>A0A1X2H025</accession>
<dbReference type="InParanoid" id="A0A1X2H025"/>
<evidence type="ECO:0000313" key="1">
    <source>
        <dbReference type="EMBL" id="ORY90413.1"/>
    </source>
</evidence>
<keyword evidence="2" id="KW-1185">Reference proteome</keyword>
<dbReference type="Proteomes" id="UP000242180">
    <property type="component" value="Unassembled WGS sequence"/>
</dbReference>
<protein>
    <submittedName>
        <fullName evidence="1">Uncharacterized protein</fullName>
    </submittedName>
</protein>
<gene>
    <name evidence="1" type="ORF">BCR43DRAFT_499268</name>
</gene>
<dbReference type="EMBL" id="MCGN01000012">
    <property type="protein sequence ID" value="ORY90413.1"/>
    <property type="molecule type" value="Genomic_DNA"/>
</dbReference>